<dbReference type="RefSeq" id="WP_078758119.1">
    <property type="nucleotide sequence ID" value="NZ_FUXP01000004.1"/>
</dbReference>
<dbReference type="AlphaFoldDB" id="A0A1T4Q783"/>
<name>A0A1T4Q783_9GAMM</name>
<feature type="compositionally biased region" description="Low complexity" evidence="1">
    <location>
        <begin position="114"/>
        <end position="134"/>
    </location>
</feature>
<gene>
    <name evidence="2" type="ORF">SAMN02745674_01527</name>
</gene>
<dbReference type="OrthoDB" id="5959931at2"/>
<reference evidence="2 3" key="1">
    <citation type="submission" date="2017-02" db="EMBL/GenBank/DDBJ databases">
        <authorList>
            <person name="Peterson S.W."/>
        </authorList>
    </citation>
    <scope>NUCLEOTIDE SEQUENCE [LARGE SCALE GENOMIC DNA]</scope>
    <source>
        <strain evidence="2 3">DSM 21749</strain>
    </source>
</reference>
<evidence type="ECO:0000313" key="2">
    <source>
        <dbReference type="EMBL" id="SJZ99569.1"/>
    </source>
</evidence>
<dbReference type="EMBL" id="FUXP01000004">
    <property type="protein sequence ID" value="SJZ99569.1"/>
    <property type="molecule type" value="Genomic_DNA"/>
</dbReference>
<proteinExistence type="predicted"/>
<protein>
    <submittedName>
        <fullName evidence="2">Uncharacterized protein</fullName>
    </submittedName>
</protein>
<accession>A0A1T4Q783</accession>
<evidence type="ECO:0000313" key="3">
    <source>
        <dbReference type="Proteomes" id="UP000190061"/>
    </source>
</evidence>
<feature type="compositionally biased region" description="Low complexity" evidence="1">
    <location>
        <begin position="80"/>
        <end position="98"/>
    </location>
</feature>
<keyword evidence="3" id="KW-1185">Reference proteome</keyword>
<feature type="region of interest" description="Disordered" evidence="1">
    <location>
        <begin position="69"/>
        <end position="135"/>
    </location>
</feature>
<dbReference type="Proteomes" id="UP000190061">
    <property type="component" value="Unassembled WGS sequence"/>
</dbReference>
<organism evidence="2 3">
    <name type="scientific">Lysobacter spongiicola DSM 21749</name>
    <dbReference type="NCBI Taxonomy" id="1122188"/>
    <lineage>
        <taxon>Bacteria</taxon>
        <taxon>Pseudomonadati</taxon>
        <taxon>Pseudomonadota</taxon>
        <taxon>Gammaproteobacteria</taxon>
        <taxon>Lysobacterales</taxon>
        <taxon>Lysobacteraceae</taxon>
        <taxon>Novilysobacter</taxon>
    </lineage>
</organism>
<sequence length="232" mass="23413">MLLPALGLLALSGMVVLLLSRTGSDGAAVESWSVSEKAGAERTDASARLDHSAMIVDEAIGHPALAIQQDPDAPADQPGATAAKATEASAASSASLEAQPDPGAQGNNPFVSGARPAPATAARRPRAAKPASSAGVESESRLLAALLANIQSPPAEREVSPLDVLLQDMAAEENAAGGSAAVGGQSRPTRRRSQQIQSNLRECPPANTAKGLACRQEICAVYAGRDPACPAG</sequence>
<feature type="region of interest" description="Disordered" evidence="1">
    <location>
        <begin position="176"/>
        <end position="207"/>
    </location>
</feature>
<evidence type="ECO:0000256" key="1">
    <source>
        <dbReference type="SAM" id="MobiDB-lite"/>
    </source>
</evidence>